<comment type="caution">
    <text evidence="12">The sequence shown here is derived from an EMBL/GenBank/DDBJ whole genome shotgun (WGS) entry which is preliminary data.</text>
</comment>
<feature type="transmembrane region" description="Helical" evidence="9">
    <location>
        <begin position="15"/>
        <end position="40"/>
    </location>
</feature>
<evidence type="ECO:0000256" key="1">
    <source>
        <dbReference type="ARBA" id="ARBA00001947"/>
    </source>
</evidence>
<accession>A0A8S1D530</accession>
<comment type="cofactor">
    <cofactor evidence="1">
        <name>Zn(2+)</name>
        <dbReference type="ChEBI" id="CHEBI:29105"/>
    </cofactor>
</comment>
<keyword evidence="6" id="KW-0378">Hydrolase</keyword>
<organism evidence="12 13">
    <name type="scientific">Cloeon dipterum</name>
    <dbReference type="NCBI Taxonomy" id="197152"/>
    <lineage>
        <taxon>Eukaryota</taxon>
        <taxon>Metazoa</taxon>
        <taxon>Ecdysozoa</taxon>
        <taxon>Arthropoda</taxon>
        <taxon>Hexapoda</taxon>
        <taxon>Insecta</taxon>
        <taxon>Pterygota</taxon>
        <taxon>Palaeoptera</taxon>
        <taxon>Ephemeroptera</taxon>
        <taxon>Pisciforma</taxon>
        <taxon>Baetidae</taxon>
        <taxon>Cloeon</taxon>
    </lineage>
</organism>
<dbReference type="Gene3D" id="1.10.1380.10">
    <property type="entry name" value="Neutral endopeptidase , domain2"/>
    <property type="match status" value="1"/>
</dbReference>
<evidence type="ECO:0000256" key="9">
    <source>
        <dbReference type="SAM" id="Phobius"/>
    </source>
</evidence>
<evidence type="ECO:0000259" key="11">
    <source>
        <dbReference type="Pfam" id="PF05649"/>
    </source>
</evidence>
<evidence type="ECO:0000256" key="3">
    <source>
        <dbReference type="ARBA" id="ARBA00007357"/>
    </source>
</evidence>
<evidence type="ECO:0000256" key="5">
    <source>
        <dbReference type="ARBA" id="ARBA00022723"/>
    </source>
</evidence>
<dbReference type="PROSITE" id="PS51885">
    <property type="entry name" value="NEPRILYSIN"/>
    <property type="match status" value="1"/>
</dbReference>
<dbReference type="Pfam" id="PF01431">
    <property type="entry name" value="Peptidase_M13"/>
    <property type="match status" value="1"/>
</dbReference>
<protein>
    <recommendedName>
        <fullName evidence="14">Peptidase M13 N-terminal domain-containing protein</fullName>
    </recommendedName>
</protein>
<comment type="subcellular location">
    <subcellularLocation>
        <location evidence="2">Cell membrane</location>
        <topology evidence="2">Single-pass type II membrane protein</topology>
    </subcellularLocation>
</comment>
<dbReference type="PANTHER" id="PTHR11733:SF237">
    <property type="entry name" value="NEPRILYSIN-LIKE 4"/>
    <property type="match status" value="1"/>
</dbReference>
<evidence type="ECO:0000313" key="13">
    <source>
        <dbReference type="Proteomes" id="UP000494165"/>
    </source>
</evidence>
<dbReference type="InterPro" id="IPR018497">
    <property type="entry name" value="Peptidase_M13_C"/>
</dbReference>
<dbReference type="EMBL" id="CADEPI010000142">
    <property type="protein sequence ID" value="CAB3377246.1"/>
    <property type="molecule type" value="Genomic_DNA"/>
</dbReference>
<feature type="domain" description="Peptidase M13 N-terminal" evidence="11">
    <location>
        <begin position="69"/>
        <end position="459"/>
    </location>
</feature>
<reference evidence="12 13" key="1">
    <citation type="submission" date="2020-04" db="EMBL/GenBank/DDBJ databases">
        <authorList>
            <person name="Alioto T."/>
            <person name="Alioto T."/>
            <person name="Gomez Garrido J."/>
        </authorList>
    </citation>
    <scope>NUCLEOTIDE SEQUENCE [LARGE SCALE GENOMIC DNA]</scope>
</reference>
<dbReference type="InterPro" id="IPR000718">
    <property type="entry name" value="Peptidase_M13"/>
</dbReference>
<sequence length="731" mass="84266">MPNPQHKKSQAKCEYCCMTVVVALAAILFAGCVAASIALMRKELEICWTRDCINTEAKFITSMDMRVDPCDDFYAYSCGGWIQNHFVPDGASRIDEFQILSELTMYNIKALLESGGPTLPKEPKELYRMCMDEDKLDKIGVEPLLKHLQYMGLPHVPSAEKRFLWPKAVEKAEKFLGDSIFFFLDVIPHPLNISNHVIQVRQGNFNSLFGADFPDDDRLQHVEDFCTNYIDLLVSHVPEANNKVNSKQMAKDLLTFHRQLRDIMTKSDAEEDRLKQFQQITLNQLQTITGSNSSIFVWSEYFNDVLSGLKDKLDKNSPIILRNWQYFEQWPQIMQNTNPETIELYIWWRISSSLAPHTMTEFREMSEKLMQKMSGNRDRVIHRWKTCVEMVNKAYGMTIGSAYTQKHFKASIQNEVVKIKDEIRNAIEDTLKKQDWMDEQTINLSLGKIRATEIIIGAPKEPQNSGEQNEFYPEVERMNIETLNKGFFEANLQLLAAFEEHKLRLLSEITQRNRKMFFSPPTDVNVFYDEETNLITLPAAILQPPFYDLGLEALNYGAIGALIAQQYIHALDNIGRQYDLNGNLNQSWSEETLTAYNKRYWCPVDQQNGFNGELPRGKFSLIGKSAQQVKNVAGVDGLREALKAFKNVQYKLNDMIVARHFAFPALNDYSEEQLFFLAFANMFCSREFKSIESSHNRLRVINTVSNMEEFSDLWHCPAGTKMNPVVKCSLW</sequence>
<dbReference type="Proteomes" id="UP000494165">
    <property type="component" value="Unassembled WGS sequence"/>
</dbReference>
<name>A0A8S1D530_9INSE</name>
<keyword evidence="8" id="KW-0482">Metalloprotease</keyword>
<evidence type="ECO:0008006" key="14">
    <source>
        <dbReference type="Google" id="ProtNLM"/>
    </source>
</evidence>
<proteinExistence type="inferred from homology"/>
<keyword evidence="9" id="KW-0812">Transmembrane</keyword>
<dbReference type="GO" id="GO:0016485">
    <property type="term" value="P:protein processing"/>
    <property type="evidence" value="ECO:0007669"/>
    <property type="project" value="TreeGrafter"/>
</dbReference>
<evidence type="ECO:0000256" key="8">
    <source>
        <dbReference type="ARBA" id="ARBA00023049"/>
    </source>
</evidence>
<evidence type="ECO:0000259" key="10">
    <source>
        <dbReference type="Pfam" id="PF01431"/>
    </source>
</evidence>
<keyword evidence="7" id="KW-0862">Zinc</keyword>
<evidence type="ECO:0000256" key="6">
    <source>
        <dbReference type="ARBA" id="ARBA00022801"/>
    </source>
</evidence>
<keyword evidence="9" id="KW-0472">Membrane</keyword>
<dbReference type="InterPro" id="IPR024079">
    <property type="entry name" value="MetalloPept_cat_dom_sf"/>
</dbReference>
<keyword evidence="9" id="KW-1133">Transmembrane helix</keyword>
<dbReference type="GO" id="GO:0046872">
    <property type="term" value="F:metal ion binding"/>
    <property type="evidence" value="ECO:0007669"/>
    <property type="project" value="UniProtKB-KW"/>
</dbReference>
<evidence type="ECO:0000256" key="4">
    <source>
        <dbReference type="ARBA" id="ARBA00022670"/>
    </source>
</evidence>
<keyword evidence="4" id="KW-0645">Protease</keyword>
<keyword evidence="5" id="KW-0479">Metal-binding</keyword>
<evidence type="ECO:0000256" key="2">
    <source>
        <dbReference type="ARBA" id="ARBA00004401"/>
    </source>
</evidence>
<dbReference type="PROSITE" id="PS51257">
    <property type="entry name" value="PROKAR_LIPOPROTEIN"/>
    <property type="match status" value="1"/>
</dbReference>
<evidence type="ECO:0000313" key="12">
    <source>
        <dbReference type="EMBL" id="CAB3377246.1"/>
    </source>
</evidence>
<feature type="domain" description="Peptidase M13 C-terminal" evidence="10">
    <location>
        <begin position="525"/>
        <end position="729"/>
    </location>
</feature>
<dbReference type="InterPro" id="IPR008753">
    <property type="entry name" value="Peptidase_M13_N"/>
</dbReference>
<dbReference type="InterPro" id="IPR042089">
    <property type="entry name" value="Peptidase_M13_dom_2"/>
</dbReference>
<dbReference type="OrthoDB" id="6475849at2759"/>
<dbReference type="CDD" id="cd08662">
    <property type="entry name" value="M13"/>
    <property type="match status" value="1"/>
</dbReference>
<evidence type="ECO:0000256" key="7">
    <source>
        <dbReference type="ARBA" id="ARBA00022833"/>
    </source>
</evidence>
<dbReference type="PRINTS" id="PR00786">
    <property type="entry name" value="NEPRILYSIN"/>
</dbReference>
<dbReference type="AlphaFoldDB" id="A0A8S1D530"/>
<dbReference type="Gene3D" id="3.40.390.10">
    <property type="entry name" value="Collagenase (Catalytic Domain)"/>
    <property type="match status" value="1"/>
</dbReference>
<dbReference type="Pfam" id="PF05649">
    <property type="entry name" value="Peptidase_M13_N"/>
    <property type="match status" value="1"/>
</dbReference>
<dbReference type="PANTHER" id="PTHR11733">
    <property type="entry name" value="ZINC METALLOPROTEASE FAMILY M13 NEPRILYSIN-RELATED"/>
    <property type="match status" value="1"/>
</dbReference>
<keyword evidence="13" id="KW-1185">Reference proteome</keyword>
<dbReference type="SUPFAM" id="SSF55486">
    <property type="entry name" value="Metalloproteases ('zincins'), catalytic domain"/>
    <property type="match status" value="1"/>
</dbReference>
<gene>
    <name evidence="12" type="ORF">CLODIP_2_CD07152</name>
</gene>
<dbReference type="GO" id="GO:0005886">
    <property type="term" value="C:plasma membrane"/>
    <property type="evidence" value="ECO:0007669"/>
    <property type="project" value="UniProtKB-SubCell"/>
</dbReference>
<comment type="similarity">
    <text evidence="3">Belongs to the peptidase M13 family.</text>
</comment>
<dbReference type="GO" id="GO:0004222">
    <property type="term" value="F:metalloendopeptidase activity"/>
    <property type="evidence" value="ECO:0007669"/>
    <property type="project" value="InterPro"/>
</dbReference>